<reference evidence="3" key="1">
    <citation type="submission" date="2016-09" db="EMBL/GenBank/DDBJ databases">
        <title>Streptomyces puniciscabiei strain:TW1S1 Genome sequencing and assembly.</title>
        <authorList>
            <person name="Kim M.-K."/>
            <person name="Kim S.B."/>
        </authorList>
    </citation>
    <scope>NUCLEOTIDE SEQUENCE [LARGE SCALE GENOMIC DNA]</scope>
    <source>
        <strain evidence="3">TW1S1</strain>
    </source>
</reference>
<dbReference type="Gene3D" id="3.10.450.50">
    <property type="match status" value="1"/>
</dbReference>
<dbReference type="InterPro" id="IPR032710">
    <property type="entry name" value="NTF2-like_dom_sf"/>
</dbReference>
<protein>
    <recommendedName>
        <fullName evidence="1">SnoaL-like domain-containing protein</fullName>
    </recommendedName>
</protein>
<evidence type="ECO:0000313" key="3">
    <source>
        <dbReference type="Proteomes" id="UP000094960"/>
    </source>
</evidence>
<dbReference type="Proteomes" id="UP000094960">
    <property type="component" value="Chromosome"/>
</dbReference>
<dbReference type="EMBL" id="CP017248">
    <property type="protein sequence ID" value="AOR36498.1"/>
    <property type="molecule type" value="Genomic_DNA"/>
</dbReference>
<organism evidence="2 3">
    <name type="scientific">Streptomyces fodineus</name>
    <dbReference type="NCBI Taxonomy" id="1904616"/>
    <lineage>
        <taxon>Bacteria</taxon>
        <taxon>Bacillati</taxon>
        <taxon>Actinomycetota</taxon>
        <taxon>Actinomycetes</taxon>
        <taxon>Kitasatosporales</taxon>
        <taxon>Streptomycetaceae</taxon>
        <taxon>Streptomyces</taxon>
    </lineage>
</organism>
<keyword evidence="3" id="KW-1185">Reference proteome</keyword>
<name>A0A1D7YLM3_9ACTN</name>
<accession>A0A1D7YLM3</accession>
<dbReference type="KEGG" id="spun:BFF78_40420"/>
<evidence type="ECO:0000259" key="1">
    <source>
        <dbReference type="Pfam" id="PF12680"/>
    </source>
</evidence>
<dbReference type="SUPFAM" id="SSF54427">
    <property type="entry name" value="NTF2-like"/>
    <property type="match status" value="1"/>
</dbReference>
<dbReference type="InterPro" id="IPR037401">
    <property type="entry name" value="SnoaL-like"/>
</dbReference>
<sequence length="91" mass="9797">MDHVHVHETADPELVVAEYRLHGRVLATGKRFAFDMVMFARVRDGLITWSRVYSNPLDGAIAFGATEGLFAAVTAAQGSAAHDDLAGARLS</sequence>
<dbReference type="AlphaFoldDB" id="A0A1D7YLM3"/>
<gene>
    <name evidence="2" type="ORF">BFF78_40420</name>
</gene>
<proteinExistence type="predicted"/>
<feature type="domain" description="SnoaL-like" evidence="1">
    <location>
        <begin position="5"/>
        <end position="48"/>
    </location>
</feature>
<evidence type="ECO:0000313" key="2">
    <source>
        <dbReference type="EMBL" id="AOR36498.1"/>
    </source>
</evidence>
<dbReference type="Pfam" id="PF12680">
    <property type="entry name" value="SnoaL_2"/>
    <property type="match status" value="1"/>
</dbReference>